<dbReference type="EMBL" id="CH478555">
    <property type="protein sequence ID" value="EAT32796.1"/>
    <property type="molecule type" value="Genomic_DNA"/>
</dbReference>
<name>Q16EY4_AEDAE</name>
<reference evidence="1" key="1">
    <citation type="submission" date="2005-10" db="EMBL/GenBank/DDBJ databases">
        <authorList>
            <person name="Loftus B.J."/>
            <person name="Nene V.M."/>
            <person name="Hannick L.I."/>
            <person name="Bidwell S."/>
            <person name="Haas B."/>
            <person name="Amedeo P."/>
            <person name="Orvis J."/>
            <person name="Wortman J.R."/>
            <person name="White O.R."/>
            <person name="Salzberg S."/>
            <person name="Shumway M."/>
            <person name="Koo H."/>
            <person name="Zhao Y."/>
            <person name="Holmes M."/>
            <person name="Miller J."/>
            <person name="Schatz M."/>
            <person name="Pop M."/>
            <person name="Pai G."/>
            <person name="Utterback T."/>
            <person name="Rogers Y.-H."/>
            <person name="Kravitz S."/>
            <person name="Fraser C.M."/>
        </authorList>
    </citation>
    <scope>NUCLEOTIDE SEQUENCE</scope>
    <source>
        <strain evidence="1">Liverpool</strain>
    </source>
</reference>
<dbReference type="PaxDb" id="7159-AAEL014972-PA"/>
<gene>
    <name evidence="1" type="ORF">AaeL_AAEL014972</name>
</gene>
<dbReference type="STRING" id="7159.Q16EY4"/>
<reference evidence="1" key="2">
    <citation type="journal article" date="2007" name="Science">
        <title>Genome sequence of Aedes aegypti, a major arbovirus vector.</title>
        <authorList>
            <person name="Nene V."/>
            <person name="Wortman J.R."/>
            <person name="Lawson D."/>
            <person name="Haas B."/>
            <person name="Kodira C."/>
            <person name="Tu Z.J."/>
            <person name="Loftus B."/>
            <person name="Xi Z."/>
            <person name="Megy K."/>
            <person name="Grabherr M."/>
            <person name="Ren Q."/>
            <person name="Zdobnov E.M."/>
            <person name="Lobo N.F."/>
            <person name="Campbell K.S."/>
            <person name="Brown S.E."/>
            <person name="Bonaldo M.F."/>
            <person name="Zhu J."/>
            <person name="Sinkins S.P."/>
            <person name="Hogenkamp D.G."/>
            <person name="Amedeo P."/>
            <person name="Arensburger P."/>
            <person name="Atkinson P.W."/>
            <person name="Bidwell S."/>
            <person name="Biedler J."/>
            <person name="Birney E."/>
            <person name="Bruggner R.V."/>
            <person name="Costas J."/>
            <person name="Coy M.R."/>
            <person name="Crabtree J."/>
            <person name="Crawford M."/>
            <person name="Debruyn B."/>
            <person name="Decaprio D."/>
            <person name="Eiglmeier K."/>
            <person name="Eisenstadt E."/>
            <person name="El-Dorry H."/>
            <person name="Gelbart W.M."/>
            <person name="Gomes S.L."/>
            <person name="Hammond M."/>
            <person name="Hannick L.I."/>
            <person name="Hogan J.R."/>
            <person name="Holmes M.H."/>
            <person name="Jaffe D."/>
            <person name="Johnston J.S."/>
            <person name="Kennedy R.C."/>
            <person name="Koo H."/>
            <person name="Kravitz S."/>
            <person name="Kriventseva E.V."/>
            <person name="Kulp D."/>
            <person name="Labutti K."/>
            <person name="Lee E."/>
            <person name="Li S."/>
            <person name="Lovin D.D."/>
            <person name="Mao C."/>
            <person name="Mauceli E."/>
            <person name="Menck C.F."/>
            <person name="Miller J.R."/>
            <person name="Montgomery P."/>
            <person name="Mori A."/>
            <person name="Nascimento A.L."/>
            <person name="Naveira H.F."/>
            <person name="Nusbaum C."/>
            <person name="O'leary S."/>
            <person name="Orvis J."/>
            <person name="Pertea M."/>
            <person name="Quesneville H."/>
            <person name="Reidenbach K.R."/>
            <person name="Rogers Y.H."/>
            <person name="Roth C.W."/>
            <person name="Schneider J.R."/>
            <person name="Schatz M."/>
            <person name="Shumway M."/>
            <person name="Stanke M."/>
            <person name="Stinson E.O."/>
            <person name="Tubio J.M."/>
            <person name="Vanzee J.P."/>
            <person name="Verjovski-Almeida S."/>
            <person name="Werner D."/>
            <person name="White O."/>
            <person name="Wyder S."/>
            <person name="Zeng Q."/>
            <person name="Zhao Q."/>
            <person name="Zhao Y."/>
            <person name="Hill C.A."/>
            <person name="Raikhel A.S."/>
            <person name="Soares M.B."/>
            <person name="Knudson D.L."/>
            <person name="Lee N.H."/>
            <person name="Galagan J."/>
            <person name="Salzberg S.L."/>
            <person name="Paulsen I.T."/>
            <person name="Dimopoulos G."/>
            <person name="Collins F.H."/>
            <person name="Birren B."/>
            <person name="Fraser-Liggett C.M."/>
            <person name="Severson D.W."/>
        </authorList>
    </citation>
    <scope>NUCLEOTIDE SEQUENCE [LARGE SCALE GENOMIC DNA]</scope>
    <source>
        <strain evidence="1">Liverpool</strain>
    </source>
</reference>
<evidence type="ECO:0000313" key="1">
    <source>
        <dbReference type="EMBL" id="EAT32796.1"/>
    </source>
</evidence>
<dbReference type="AlphaFoldDB" id="Q16EY4"/>
<sequence length="80" mass="8575">MVKLLMRADTHVSFTVPAEEPVAKCTFSQVLAALSVSLGSMVVGFSSAYTSPALVSMKDRNITSFEVTDQSVSSILRFSV</sequence>
<dbReference type="HOGENOM" id="CLU_2591687_0_0_1"/>
<reference evidence="1" key="3">
    <citation type="submission" date="2012-09" db="EMBL/GenBank/DDBJ databases">
        <authorList>
            <consortium name="VectorBase"/>
        </authorList>
    </citation>
    <scope>NUCLEOTIDE SEQUENCE</scope>
    <source>
        <strain evidence="1">Liverpool</strain>
    </source>
</reference>
<organism evidence="1 2">
    <name type="scientific">Aedes aegypti</name>
    <name type="common">Yellowfever mosquito</name>
    <name type="synonym">Culex aegypti</name>
    <dbReference type="NCBI Taxonomy" id="7159"/>
    <lineage>
        <taxon>Eukaryota</taxon>
        <taxon>Metazoa</taxon>
        <taxon>Ecdysozoa</taxon>
        <taxon>Arthropoda</taxon>
        <taxon>Hexapoda</taxon>
        <taxon>Insecta</taxon>
        <taxon>Pterygota</taxon>
        <taxon>Neoptera</taxon>
        <taxon>Endopterygota</taxon>
        <taxon>Diptera</taxon>
        <taxon>Nematocera</taxon>
        <taxon>Culicoidea</taxon>
        <taxon>Culicidae</taxon>
        <taxon>Culicinae</taxon>
        <taxon>Aedini</taxon>
        <taxon>Aedes</taxon>
        <taxon>Stegomyia</taxon>
    </lineage>
</organism>
<evidence type="ECO:0000313" key="2">
    <source>
        <dbReference type="Proteomes" id="UP000682892"/>
    </source>
</evidence>
<proteinExistence type="predicted"/>
<dbReference type="Proteomes" id="UP000682892">
    <property type="component" value="Unassembled WGS sequence"/>
</dbReference>
<dbReference type="VEuPathDB" id="VectorBase:AAEL014972"/>
<protein>
    <submittedName>
        <fullName evidence="1">AAEL014972-PA</fullName>
    </submittedName>
</protein>
<accession>Q16EY4</accession>
<dbReference type="eggNOG" id="KOG0254">
    <property type="taxonomic scope" value="Eukaryota"/>
</dbReference>